<name>A0A4D9E823_9SAUR</name>
<gene>
    <name evidence="2" type="ORF">DR999_PMT12875</name>
</gene>
<reference evidence="2 3" key="2">
    <citation type="submission" date="2019-04" db="EMBL/GenBank/DDBJ databases">
        <title>The genome sequence of big-headed turtle.</title>
        <authorList>
            <person name="Gong S."/>
        </authorList>
    </citation>
    <scope>NUCLEOTIDE SEQUENCE [LARGE SCALE GENOMIC DNA]</scope>
    <source>
        <strain evidence="2">DO16091913</strain>
        <tissue evidence="2">Muscle</tissue>
    </source>
</reference>
<evidence type="ECO:0000313" key="2">
    <source>
        <dbReference type="EMBL" id="TFK04655.1"/>
    </source>
</evidence>
<proteinExistence type="predicted"/>
<keyword evidence="3" id="KW-1185">Reference proteome</keyword>
<feature type="region of interest" description="Disordered" evidence="1">
    <location>
        <begin position="1"/>
        <end position="25"/>
    </location>
</feature>
<evidence type="ECO:0000256" key="1">
    <source>
        <dbReference type="SAM" id="MobiDB-lite"/>
    </source>
</evidence>
<dbReference type="Proteomes" id="UP000297703">
    <property type="component" value="Unassembled WGS sequence"/>
</dbReference>
<reference evidence="2 3" key="1">
    <citation type="submission" date="2019-04" db="EMBL/GenBank/DDBJ databases">
        <title>Draft genome of the big-headed turtle Platysternon megacephalum.</title>
        <authorList>
            <person name="Gong S."/>
        </authorList>
    </citation>
    <scope>NUCLEOTIDE SEQUENCE [LARGE SCALE GENOMIC DNA]</scope>
    <source>
        <strain evidence="2">DO16091913</strain>
        <tissue evidence="2">Muscle</tissue>
    </source>
</reference>
<evidence type="ECO:0000313" key="3">
    <source>
        <dbReference type="Proteomes" id="UP000297703"/>
    </source>
</evidence>
<dbReference type="EMBL" id="QXTE01000131">
    <property type="protein sequence ID" value="TFK04655.1"/>
    <property type="molecule type" value="Genomic_DNA"/>
</dbReference>
<sequence length="64" mass="6481">MVPVCKPGREKASAGAEVGKARSSGPGSAALVLHNSLIGLCGIDEHTAALWGWLSDVTTHSLGL</sequence>
<comment type="caution">
    <text evidence="2">The sequence shown here is derived from an EMBL/GenBank/DDBJ whole genome shotgun (WGS) entry which is preliminary data.</text>
</comment>
<accession>A0A4D9E823</accession>
<organism evidence="2 3">
    <name type="scientific">Platysternon megacephalum</name>
    <name type="common">big-headed turtle</name>
    <dbReference type="NCBI Taxonomy" id="55544"/>
    <lineage>
        <taxon>Eukaryota</taxon>
        <taxon>Metazoa</taxon>
        <taxon>Chordata</taxon>
        <taxon>Craniata</taxon>
        <taxon>Vertebrata</taxon>
        <taxon>Euteleostomi</taxon>
        <taxon>Archelosauria</taxon>
        <taxon>Testudinata</taxon>
        <taxon>Testudines</taxon>
        <taxon>Cryptodira</taxon>
        <taxon>Durocryptodira</taxon>
        <taxon>Testudinoidea</taxon>
        <taxon>Platysternidae</taxon>
        <taxon>Platysternon</taxon>
    </lineage>
</organism>
<dbReference type="AlphaFoldDB" id="A0A4D9E823"/>
<protein>
    <submittedName>
        <fullName evidence="2">Keratin, type II cytoskeletal 5-like</fullName>
    </submittedName>
</protein>